<evidence type="ECO:0000313" key="2">
    <source>
        <dbReference type="Proteomes" id="UP000836387"/>
    </source>
</evidence>
<name>A0ACA9U9C0_BIOOC</name>
<reference evidence="1" key="1">
    <citation type="submission" date="2020-04" db="EMBL/GenBank/DDBJ databases">
        <authorList>
            <person name="Broberg M."/>
        </authorList>
    </citation>
    <scope>NUCLEOTIDE SEQUENCE</scope>
</reference>
<proteinExistence type="predicted"/>
<organism evidence="1 2">
    <name type="scientific">Clonostachys rosea f. rosea IK726</name>
    <dbReference type="NCBI Taxonomy" id="1349383"/>
    <lineage>
        <taxon>Eukaryota</taxon>
        <taxon>Fungi</taxon>
        <taxon>Dikarya</taxon>
        <taxon>Ascomycota</taxon>
        <taxon>Pezizomycotina</taxon>
        <taxon>Sordariomycetes</taxon>
        <taxon>Hypocreomycetidae</taxon>
        <taxon>Hypocreales</taxon>
        <taxon>Bionectriaceae</taxon>
        <taxon>Clonostachys</taxon>
    </lineage>
</organism>
<dbReference type="Proteomes" id="UP000836387">
    <property type="component" value="Unassembled WGS sequence"/>
</dbReference>
<reference evidence="1" key="2">
    <citation type="submission" date="2021-10" db="EMBL/GenBank/DDBJ databases">
        <authorList>
            <person name="Piombo E."/>
        </authorList>
    </citation>
    <scope>NUCLEOTIDE SEQUENCE</scope>
</reference>
<dbReference type="EMBL" id="CADEHS020000108">
    <property type="protein sequence ID" value="CAG9949931.1"/>
    <property type="molecule type" value="Genomic_DNA"/>
</dbReference>
<gene>
    <name evidence="1" type="ORF">CRV2_00015444</name>
</gene>
<comment type="caution">
    <text evidence="1">The sequence shown here is derived from an EMBL/GenBank/DDBJ whole genome shotgun (WGS) entry which is preliminary data.</text>
</comment>
<keyword evidence="2" id="KW-1185">Reference proteome</keyword>
<protein>
    <submittedName>
        <fullName evidence="1">Uncharacterized protein</fullName>
    </submittedName>
</protein>
<evidence type="ECO:0000313" key="1">
    <source>
        <dbReference type="EMBL" id="CAG9949931.1"/>
    </source>
</evidence>
<sequence>MKSIFAIVFFSVFVSALQHPTFPESSTSNQIPQFILDLENDYIEANRHILELHGNPKEVLCHQESPLRDSLPFSVPDDLFNELFIDNTRFSTPRRGWENAQDRLSEILNCPAALESCSRFYVDIYRHEYDTSHQGPRSPDSTAALGSVMIHPNATMKYRYMGESITPIDIYNELGEQADAPTALADLFVDVLASMPNLQTIEWKGPEGTFQGEHFEKMFTERRLSLPTVKNMHLRSNFIFLAGMAPNLELLTYTPVLSPRQSQERNRKEVLKIISDLPSLKSVRLHSSWDERDFLELYKAVPRLERLEIDGIVDFVAFSSFRWSGNKPYPEGYKLKASFFISKQIDGMHVAPLEGYYFAYQGVLGAKFGRYEAFGHIQKTEQAARIILKELPNLERLCVGGTCTNLTEDKAPCWPWSGRVREYLLSKYSRWNSEVQGKMLVEDPDGPVFFTREEDNTWLEAGKEPGELDLIKPDRDSWLAWNDRYSCVGVVK</sequence>
<accession>A0ACA9U9C0</accession>